<dbReference type="Gene3D" id="3.30.428.70">
    <property type="match status" value="1"/>
</dbReference>
<evidence type="ECO:0000313" key="4">
    <source>
        <dbReference type="Proteomes" id="UP000054321"/>
    </source>
</evidence>
<dbReference type="Pfam" id="PF19327">
    <property type="entry name" value="Ap4A_phos_N"/>
    <property type="match status" value="1"/>
</dbReference>
<dbReference type="GO" id="GO:0009117">
    <property type="term" value="P:nucleotide metabolic process"/>
    <property type="evidence" value="ECO:0007669"/>
    <property type="project" value="InterPro"/>
</dbReference>
<protein>
    <submittedName>
        <fullName evidence="3">Uncharacterized protein</fullName>
    </submittedName>
</protein>
<dbReference type="InterPro" id="IPR009163">
    <property type="entry name" value="Ap4A_phos1/2"/>
</dbReference>
<feature type="domain" description="Ap4A phosphorylase 1/2 N-terminal" evidence="2">
    <location>
        <begin position="81"/>
        <end position="161"/>
    </location>
</feature>
<evidence type="ECO:0000313" key="3">
    <source>
        <dbReference type="EMBL" id="KIN05456.1"/>
    </source>
</evidence>
<dbReference type="OrthoDB" id="10267950at2759"/>
<name>A0A0C3HB35_OIDMZ</name>
<organism evidence="3 4">
    <name type="scientific">Oidiodendron maius (strain Zn)</name>
    <dbReference type="NCBI Taxonomy" id="913774"/>
    <lineage>
        <taxon>Eukaryota</taxon>
        <taxon>Fungi</taxon>
        <taxon>Dikarya</taxon>
        <taxon>Ascomycota</taxon>
        <taxon>Pezizomycotina</taxon>
        <taxon>Leotiomycetes</taxon>
        <taxon>Leotiomycetes incertae sedis</taxon>
        <taxon>Myxotrichaceae</taxon>
        <taxon>Oidiodendron</taxon>
    </lineage>
</organism>
<dbReference type="PANTHER" id="PTHR38420">
    <property type="entry name" value="AP-4-A PHOSPHORYLASE II"/>
    <property type="match status" value="1"/>
</dbReference>
<dbReference type="InterPro" id="IPR036265">
    <property type="entry name" value="HIT-like_sf"/>
</dbReference>
<dbReference type="GO" id="GO:0005524">
    <property type="term" value="F:ATP binding"/>
    <property type="evidence" value="ECO:0007669"/>
    <property type="project" value="InterPro"/>
</dbReference>
<dbReference type="InterPro" id="IPR045759">
    <property type="entry name" value="Ap4A_phos1/2_N"/>
</dbReference>
<keyword evidence="4" id="KW-1185">Reference proteome</keyword>
<sequence>MEESLILSEFDRLVKSGLVLYDDKQEIIEHIDGELKFHFVVTSALAKKPTLQASRLLMEENSELHQSRRDGSDISTGGFEIGDIGSTHFVAANKFCFARPHLMILTSNGHVKQYEPLHENDLQVAWTALTAISRNYAVLYNCGQDGGCSRLHKHMQLMPMPGDSFAAFLDSEDGKEPSVPFHWFYRRFESQHVTPADLTEVYTNLLKEVTRVGKGRSQHADSAPPGAACPHNMILTNRWMIVLPRRQAGINKEAGANAMGMLGYIAVATQNEINNWVRLGLKETLSKLGVSREI</sequence>
<dbReference type="PANTHER" id="PTHR38420:SF1">
    <property type="entry name" value="PUTATIVE (AFU_ORTHOLOGUE AFUA_5G14690)-RELATED"/>
    <property type="match status" value="1"/>
</dbReference>
<dbReference type="GO" id="GO:0003877">
    <property type="term" value="F:ATP:ADP adenylyltransferase activity"/>
    <property type="evidence" value="ECO:0007669"/>
    <property type="project" value="InterPro"/>
</dbReference>
<evidence type="ECO:0000259" key="2">
    <source>
        <dbReference type="Pfam" id="PF19327"/>
    </source>
</evidence>
<proteinExistence type="predicted"/>
<evidence type="ECO:0000259" key="1">
    <source>
        <dbReference type="Pfam" id="PF09830"/>
    </source>
</evidence>
<dbReference type="Pfam" id="PF09830">
    <property type="entry name" value="ATP_transf"/>
    <property type="match status" value="1"/>
</dbReference>
<accession>A0A0C3HB35</accession>
<gene>
    <name evidence="3" type="ORF">OIDMADRAFT_115103</name>
</gene>
<dbReference type="HOGENOM" id="CLU_049915_0_0_1"/>
<dbReference type="AlphaFoldDB" id="A0A0C3HB35"/>
<dbReference type="SUPFAM" id="SSF54197">
    <property type="entry name" value="HIT-like"/>
    <property type="match status" value="1"/>
</dbReference>
<dbReference type="InParanoid" id="A0A0C3HB35"/>
<dbReference type="Proteomes" id="UP000054321">
    <property type="component" value="Unassembled WGS sequence"/>
</dbReference>
<dbReference type="STRING" id="913774.A0A0C3HB35"/>
<feature type="domain" description="ATP adenylyltransferase C-terminal" evidence="1">
    <location>
        <begin position="177"/>
        <end position="290"/>
    </location>
</feature>
<dbReference type="InterPro" id="IPR019200">
    <property type="entry name" value="ATP_adenylylTrfase_C"/>
</dbReference>
<dbReference type="InterPro" id="IPR043171">
    <property type="entry name" value="Ap4A_phos1/2-like"/>
</dbReference>
<reference evidence="4" key="2">
    <citation type="submission" date="2015-01" db="EMBL/GenBank/DDBJ databases">
        <title>Evolutionary Origins and Diversification of the Mycorrhizal Mutualists.</title>
        <authorList>
            <consortium name="DOE Joint Genome Institute"/>
            <consortium name="Mycorrhizal Genomics Consortium"/>
            <person name="Kohler A."/>
            <person name="Kuo A."/>
            <person name="Nagy L.G."/>
            <person name="Floudas D."/>
            <person name="Copeland A."/>
            <person name="Barry K.W."/>
            <person name="Cichocki N."/>
            <person name="Veneault-Fourrey C."/>
            <person name="LaButti K."/>
            <person name="Lindquist E.A."/>
            <person name="Lipzen A."/>
            <person name="Lundell T."/>
            <person name="Morin E."/>
            <person name="Murat C."/>
            <person name="Riley R."/>
            <person name="Ohm R."/>
            <person name="Sun H."/>
            <person name="Tunlid A."/>
            <person name="Henrissat B."/>
            <person name="Grigoriev I.V."/>
            <person name="Hibbett D.S."/>
            <person name="Martin F."/>
        </authorList>
    </citation>
    <scope>NUCLEOTIDE SEQUENCE [LARGE SCALE GENOMIC DNA]</scope>
    <source>
        <strain evidence="4">Zn</strain>
    </source>
</reference>
<reference evidence="3 4" key="1">
    <citation type="submission" date="2014-04" db="EMBL/GenBank/DDBJ databases">
        <authorList>
            <consortium name="DOE Joint Genome Institute"/>
            <person name="Kuo A."/>
            <person name="Martino E."/>
            <person name="Perotto S."/>
            <person name="Kohler A."/>
            <person name="Nagy L.G."/>
            <person name="Floudas D."/>
            <person name="Copeland A."/>
            <person name="Barry K.W."/>
            <person name="Cichocki N."/>
            <person name="Veneault-Fourrey C."/>
            <person name="LaButti K."/>
            <person name="Lindquist E.A."/>
            <person name="Lipzen A."/>
            <person name="Lundell T."/>
            <person name="Morin E."/>
            <person name="Murat C."/>
            <person name="Sun H."/>
            <person name="Tunlid A."/>
            <person name="Henrissat B."/>
            <person name="Grigoriev I.V."/>
            <person name="Hibbett D.S."/>
            <person name="Martin F."/>
            <person name="Nordberg H.P."/>
            <person name="Cantor M.N."/>
            <person name="Hua S.X."/>
        </authorList>
    </citation>
    <scope>NUCLEOTIDE SEQUENCE [LARGE SCALE GENOMIC DNA]</scope>
    <source>
        <strain evidence="3 4">Zn</strain>
    </source>
</reference>
<dbReference type="EMBL" id="KN832872">
    <property type="protein sequence ID" value="KIN05456.1"/>
    <property type="molecule type" value="Genomic_DNA"/>
</dbReference>